<dbReference type="GO" id="GO:0008270">
    <property type="term" value="F:zinc ion binding"/>
    <property type="evidence" value="ECO:0007669"/>
    <property type="project" value="UniProtKB-KW"/>
</dbReference>
<dbReference type="VEuPathDB" id="FungiDB:PC110_g21782"/>
<dbReference type="InterPro" id="IPR032567">
    <property type="entry name" value="RTL1-rel"/>
</dbReference>
<dbReference type="InterPro" id="IPR005162">
    <property type="entry name" value="Retrotrans_gag_dom"/>
</dbReference>
<evidence type="ECO:0000259" key="3">
    <source>
        <dbReference type="PROSITE" id="PS50158"/>
    </source>
</evidence>
<dbReference type="VEuPathDB" id="FungiDB:PC110_g23153"/>
<reference evidence="4" key="1">
    <citation type="submission" date="2018-10" db="EMBL/GenBank/DDBJ databases">
        <title>Effector identification in a new, highly contiguous assembly of the strawberry crown rot pathogen Phytophthora cactorum.</title>
        <authorList>
            <person name="Armitage A.D."/>
            <person name="Nellist C.F."/>
            <person name="Bates H."/>
            <person name="Vickerstaff R.J."/>
            <person name="Harrison R.J."/>
        </authorList>
    </citation>
    <scope>NUCLEOTIDE SEQUENCE</scope>
    <source>
        <strain evidence="4">15-7</strain>
        <strain evidence="5">4032</strain>
    </source>
</reference>
<gene>
    <name evidence="4" type="ORF">PC113_g1201</name>
    <name evidence="5" type="ORF">PC115_g915</name>
</gene>
<organism evidence="4 6">
    <name type="scientific">Phytophthora cactorum</name>
    <dbReference type="NCBI Taxonomy" id="29920"/>
    <lineage>
        <taxon>Eukaryota</taxon>
        <taxon>Sar</taxon>
        <taxon>Stramenopiles</taxon>
        <taxon>Oomycota</taxon>
        <taxon>Peronosporomycetes</taxon>
        <taxon>Peronosporales</taxon>
        <taxon>Peronosporaceae</taxon>
        <taxon>Phytophthora</taxon>
    </lineage>
</organism>
<dbReference type="Proteomes" id="UP000774804">
    <property type="component" value="Unassembled WGS sequence"/>
</dbReference>
<dbReference type="InterPro" id="IPR001878">
    <property type="entry name" value="Znf_CCHC"/>
</dbReference>
<dbReference type="CDD" id="cd00303">
    <property type="entry name" value="retropepsin_like"/>
    <property type="match status" value="1"/>
</dbReference>
<dbReference type="InterPro" id="IPR036875">
    <property type="entry name" value="Znf_CCHC_sf"/>
</dbReference>
<dbReference type="PROSITE" id="PS50158">
    <property type="entry name" value="ZF_CCHC"/>
    <property type="match status" value="1"/>
</dbReference>
<feature type="compositionally biased region" description="Basic and acidic residues" evidence="2">
    <location>
        <begin position="258"/>
        <end position="273"/>
    </location>
</feature>
<keyword evidence="1" id="KW-0863">Zinc-finger</keyword>
<keyword evidence="1" id="KW-0479">Metal-binding</keyword>
<comment type="caution">
    <text evidence="4">The sequence shown here is derived from an EMBL/GenBank/DDBJ whole genome shotgun (WGS) entry which is preliminary data.</text>
</comment>
<dbReference type="EMBL" id="RCMG01000012">
    <property type="protein sequence ID" value="KAG2868339.1"/>
    <property type="molecule type" value="Genomic_DNA"/>
</dbReference>
<proteinExistence type="predicted"/>
<evidence type="ECO:0000256" key="2">
    <source>
        <dbReference type="SAM" id="MobiDB-lite"/>
    </source>
</evidence>
<dbReference type="InterPro" id="IPR021109">
    <property type="entry name" value="Peptidase_aspartic_dom_sf"/>
</dbReference>
<dbReference type="PROSITE" id="PS00141">
    <property type="entry name" value="ASP_PROTEASE"/>
    <property type="match status" value="1"/>
</dbReference>
<dbReference type="PANTHER" id="PTHR15503:SF22">
    <property type="entry name" value="TRANSPOSON TY3-I GAG POLYPROTEIN"/>
    <property type="match status" value="1"/>
</dbReference>
<dbReference type="Pfam" id="PF00098">
    <property type="entry name" value="zf-CCHC"/>
    <property type="match status" value="1"/>
</dbReference>
<dbReference type="EMBL" id="RCMI01000010">
    <property type="protein sequence ID" value="KAG2943321.1"/>
    <property type="molecule type" value="Genomic_DNA"/>
</dbReference>
<protein>
    <recommendedName>
        <fullName evidence="3">CCHC-type domain-containing protein</fullName>
    </recommendedName>
</protein>
<evidence type="ECO:0000313" key="5">
    <source>
        <dbReference type="EMBL" id="KAG2943321.1"/>
    </source>
</evidence>
<feature type="region of interest" description="Disordered" evidence="2">
    <location>
        <begin position="570"/>
        <end position="607"/>
    </location>
</feature>
<dbReference type="Pfam" id="PF08284">
    <property type="entry name" value="RVP_2"/>
    <property type="match status" value="1"/>
</dbReference>
<evidence type="ECO:0000313" key="4">
    <source>
        <dbReference type="EMBL" id="KAG2868339.1"/>
    </source>
</evidence>
<feature type="region of interest" description="Disordered" evidence="2">
    <location>
        <begin position="255"/>
        <end position="288"/>
    </location>
</feature>
<feature type="compositionally biased region" description="Polar residues" evidence="2">
    <location>
        <begin position="534"/>
        <end position="548"/>
    </location>
</feature>
<name>A0A8T1A028_9STRA</name>
<dbReference type="Proteomes" id="UP000735874">
    <property type="component" value="Unassembled WGS sequence"/>
</dbReference>
<sequence length="753" mass="82225">MMLRTLPSAEQHSVALGFIVKKQRDAAAAMTTTASSGTTPRVQSLKLHVSSYLDASSTIRRRLRSPCHVLADERARSWAYGRRITDATCFGTYAEFKEELRQAFEPPKKEFRSRAELLNLQQGKHDVHAYAQRARYLVSNIVTNSIDEVIKVVTFMKGLRDGPVKTCLFREYPSTLEAAITLAMQEEFSLRQTKLHVNVPRMARPVIRAGGPEAMDLSNATAAGHQQRNNSSVRCFRCGYTGHFARECTAAVHKAGGRRGDAGHRRDQPKQRAEQVGAGRPTGSAVTRVYNGHATPKTVAPSERDYHYKKQDDKPNLAILKIRSKRENSLRALVDSGTSNNFVRQQSLPKLNFEDVDTPRSALEVRLATGATVRTEKRVVRVRFSYKHGVFVENLIVLDLDDKFYLVLGMPWLARHDPVVNWEKRTVVRFGRNTTESDGPVSVAHAPQGAPDHFVEAAPIAVVSGAQAQVATTERVVECELNQNPVGSDVRRVSTSGGRDVDGASTPGVDPSDSEGFPVTDRVCDDGVSVPGTDASSMQRTPATSSSCEVGVSAPGVDTALIGSKITEGSAERRRGVNSASTPGVDDAASSVGGCKRPTPGKLAGSRAAGLHDEAKCIQAGLDYARPRKESADGYEINGNPSKSGLGRGTSGAGLHKKKIRCKRHKLRKSWSGTETLQEMSAGQISDTTSSAETLIVLTRTRTGIQYRSMQLENPPTSASELTSLPVMSWMRFMKDLYDGRIEQICILLDLER</sequence>
<dbReference type="SMART" id="SM00343">
    <property type="entry name" value="ZnF_C2HC"/>
    <property type="match status" value="1"/>
</dbReference>
<dbReference type="InterPro" id="IPR001969">
    <property type="entry name" value="Aspartic_peptidase_AS"/>
</dbReference>
<dbReference type="GO" id="GO:0004190">
    <property type="term" value="F:aspartic-type endopeptidase activity"/>
    <property type="evidence" value="ECO:0007669"/>
    <property type="project" value="InterPro"/>
</dbReference>
<dbReference type="Gene3D" id="2.40.70.10">
    <property type="entry name" value="Acid Proteases"/>
    <property type="match status" value="1"/>
</dbReference>
<feature type="region of interest" description="Disordered" evidence="2">
    <location>
        <begin position="633"/>
        <end position="659"/>
    </location>
</feature>
<evidence type="ECO:0000313" key="6">
    <source>
        <dbReference type="Proteomes" id="UP000735874"/>
    </source>
</evidence>
<dbReference type="GO" id="GO:0006508">
    <property type="term" value="P:proteolysis"/>
    <property type="evidence" value="ECO:0007669"/>
    <property type="project" value="InterPro"/>
</dbReference>
<dbReference type="SUPFAM" id="SSF57756">
    <property type="entry name" value="Retrovirus zinc finger-like domains"/>
    <property type="match status" value="1"/>
</dbReference>
<dbReference type="GO" id="GO:0003676">
    <property type="term" value="F:nucleic acid binding"/>
    <property type="evidence" value="ECO:0007669"/>
    <property type="project" value="InterPro"/>
</dbReference>
<feature type="domain" description="CCHC-type" evidence="3">
    <location>
        <begin position="234"/>
        <end position="248"/>
    </location>
</feature>
<dbReference type="Pfam" id="PF03732">
    <property type="entry name" value="Retrotrans_gag"/>
    <property type="match status" value="1"/>
</dbReference>
<accession>A0A8T1A028</accession>
<feature type="region of interest" description="Disordered" evidence="2">
    <location>
        <begin position="487"/>
        <end position="550"/>
    </location>
</feature>
<keyword evidence="1" id="KW-0862">Zinc</keyword>
<evidence type="ECO:0000256" key="1">
    <source>
        <dbReference type="PROSITE-ProRule" id="PRU00047"/>
    </source>
</evidence>
<dbReference type="AlphaFoldDB" id="A0A8T1A028"/>
<dbReference type="PANTHER" id="PTHR15503">
    <property type="entry name" value="LDOC1 RELATED"/>
    <property type="match status" value="1"/>
</dbReference>
<dbReference type="Gene3D" id="4.10.60.10">
    <property type="entry name" value="Zinc finger, CCHC-type"/>
    <property type="match status" value="1"/>
</dbReference>